<feature type="compositionally biased region" description="Basic and acidic residues" evidence="1">
    <location>
        <begin position="196"/>
        <end position="206"/>
    </location>
</feature>
<dbReference type="AlphaFoldDB" id="A0ABC9CG18"/>
<feature type="compositionally biased region" description="Basic and acidic residues" evidence="1">
    <location>
        <begin position="152"/>
        <end position="187"/>
    </location>
</feature>
<evidence type="ECO:0000313" key="2">
    <source>
        <dbReference type="EMBL" id="CAL5019267.1"/>
    </source>
</evidence>
<proteinExistence type="predicted"/>
<feature type="region of interest" description="Disordered" evidence="1">
    <location>
        <begin position="116"/>
        <end position="206"/>
    </location>
</feature>
<dbReference type="Proteomes" id="UP001497457">
    <property type="component" value="Chromosome 3rd"/>
</dbReference>
<evidence type="ECO:0000256" key="1">
    <source>
        <dbReference type="SAM" id="MobiDB-lite"/>
    </source>
</evidence>
<dbReference type="EMBL" id="OZ075113">
    <property type="protein sequence ID" value="CAL5019267.1"/>
    <property type="molecule type" value="Genomic_DNA"/>
</dbReference>
<keyword evidence="3" id="KW-1185">Reference proteome</keyword>
<name>A0ABC9CG18_9POAL</name>
<sequence>MSNCCVVNALRAARRSARPSPESHSAAADVVEHLERPLLHVADDAEGGVVAVAREGEAVAQHDPVRVEVDGGAAGEHQRDGGYADAGLSFEVEARVEDAAGRRRLVLLHAGLERRRQRRVGRPRQPRDDRAGVHDRPGREGRGGYVELCPAHPDRLKPHAVERGDLAAPEHRRRDEARSSGAEREEPGGACGWREAVGEGRAERPRRLRHEGLRAAAEAHEPVGLVVEARLHVAAPELEVADGVGAQRERVGAVGPRGG</sequence>
<organism evidence="2 3">
    <name type="scientific">Urochloa decumbens</name>
    <dbReference type="NCBI Taxonomy" id="240449"/>
    <lineage>
        <taxon>Eukaryota</taxon>
        <taxon>Viridiplantae</taxon>
        <taxon>Streptophyta</taxon>
        <taxon>Embryophyta</taxon>
        <taxon>Tracheophyta</taxon>
        <taxon>Spermatophyta</taxon>
        <taxon>Magnoliopsida</taxon>
        <taxon>Liliopsida</taxon>
        <taxon>Poales</taxon>
        <taxon>Poaceae</taxon>
        <taxon>PACMAD clade</taxon>
        <taxon>Panicoideae</taxon>
        <taxon>Panicodae</taxon>
        <taxon>Paniceae</taxon>
        <taxon>Melinidinae</taxon>
        <taxon>Urochloa</taxon>
    </lineage>
</organism>
<feature type="compositionally biased region" description="Basic and acidic residues" evidence="1">
    <location>
        <begin position="125"/>
        <end position="142"/>
    </location>
</feature>
<protein>
    <submittedName>
        <fullName evidence="2">Uncharacterized protein</fullName>
    </submittedName>
</protein>
<gene>
    <name evidence="2" type="ORF">URODEC1_LOCUS74651</name>
</gene>
<reference evidence="2" key="1">
    <citation type="submission" date="2024-10" db="EMBL/GenBank/DDBJ databases">
        <authorList>
            <person name="Ryan C."/>
        </authorList>
    </citation>
    <scope>NUCLEOTIDE SEQUENCE [LARGE SCALE GENOMIC DNA]</scope>
</reference>
<accession>A0ABC9CG18</accession>
<evidence type="ECO:0000313" key="3">
    <source>
        <dbReference type="Proteomes" id="UP001497457"/>
    </source>
</evidence>